<gene>
    <name evidence="2" type="ORF">N6H18_11060</name>
</gene>
<dbReference type="EMBL" id="CP106679">
    <property type="protein sequence ID" value="UXP30890.1"/>
    <property type="molecule type" value="Genomic_DNA"/>
</dbReference>
<dbReference type="Pfam" id="PF02810">
    <property type="entry name" value="SEC-C"/>
    <property type="match status" value="1"/>
</dbReference>
<dbReference type="Gene3D" id="3.10.450.50">
    <property type="match status" value="1"/>
</dbReference>
<feature type="domain" description="YchJ-like middle NTF2-like" evidence="1">
    <location>
        <begin position="27"/>
        <end position="127"/>
    </location>
</feature>
<evidence type="ECO:0000259" key="1">
    <source>
        <dbReference type="Pfam" id="PF17775"/>
    </source>
</evidence>
<dbReference type="PANTHER" id="PTHR33747:SF1">
    <property type="entry name" value="ADENYLATE CYCLASE-ASSOCIATED CAP C-TERMINAL DOMAIN-CONTAINING PROTEIN"/>
    <property type="match status" value="1"/>
</dbReference>
<dbReference type="RefSeq" id="WP_262308336.1">
    <property type="nucleotide sequence ID" value="NZ_CP106679.1"/>
</dbReference>
<evidence type="ECO:0000313" key="3">
    <source>
        <dbReference type="Proteomes" id="UP001065174"/>
    </source>
</evidence>
<dbReference type="InterPro" id="IPR032710">
    <property type="entry name" value="NTF2-like_dom_sf"/>
</dbReference>
<name>A0ABY6CK39_9BACT</name>
<accession>A0ABY6CK39</accession>
<keyword evidence="3" id="KW-1185">Reference proteome</keyword>
<dbReference type="NCBIfam" id="NF002486">
    <property type="entry name" value="PRK01752.1"/>
    <property type="match status" value="1"/>
</dbReference>
<dbReference type="InterPro" id="IPR004027">
    <property type="entry name" value="SEC_C_motif"/>
</dbReference>
<dbReference type="Proteomes" id="UP001065174">
    <property type="component" value="Chromosome"/>
</dbReference>
<sequence>MNDCPCCSGKPFASCCETIINNQSAPTALALMRSRYTAYALGKADYLYQTTHSQTRSQYNIQEIKKWSQENTWTQLEIITVEHGRVSDDRGIVEFKAHFTDERQQVQIHHEKSIFLKEDQQWFYLEGKINPQEIDLMKKISRNDPCPCGSGKKYKKCCA</sequence>
<dbReference type="SUPFAM" id="SSF103642">
    <property type="entry name" value="Sec-C motif"/>
    <property type="match status" value="1"/>
</dbReference>
<evidence type="ECO:0000313" key="2">
    <source>
        <dbReference type="EMBL" id="UXP30890.1"/>
    </source>
</evidence>
<reference evidence="2" key="1">
    <citation type="submission" date="2022-09" db="EMBL/GenBank/DDBJ databases">
        <title>Comparative genomics and taxonomic characterization of three novel marine species of genus Reichenbachiella exhibiting antioxidant and polysaccharide degradation activities.</title>
        <authorList>
            <person name="Muhammad N."/>
            <person name="Lee Y.-J."/>
            <person name="Ko J."/>
            <person name="Kim S.-G."/>
        </authorList>
    </citation>
    <scope>NUCLEOTIDE SEQUENCE</scope>
    <source>
        <strain evidence="2">BKB1-1</strain>
    </source>
</reference>
<proteinExistence type="predicted"/>
<dbReference type="InterPro" id="IPR048469">
    <property type="entry name" value="YchJ-like_M"/>
</dbReference>
<dbReference type="NCBIfam" id="NF002449">
    <property type="entry name" value="PRK01617.1"/>
    <property type="match status" value="1"/>
</dbReference>
<dbReference type="Pfam" id="PF17775">
    <property type="entry name" value="YchJ_M-like"/>
    <property type="match status" value="1"/>
</dbReference>
<protein>
    <submittedName>
        <fullName evidence="2">YchJ family protein</fullName>
    </submittedName>
</protein>
<organism evidence="2 3">
    <name type="scientific">Reichenbachiella agarivorans</name>
    <dbReference type="NCBI Taxonomy" id="2979464"/>
    <lineage>
        <taxon>Bacteria</taxon>
        <taxon>Pseudomonadati</taxon>
        <taxon>Bacteroidota</taxon>
        <taxon>Cytophagia</taxon>
        <taxon>Cytophagales</taxon>
        <taxon>Reichenbachiellaceae</taxon>
        <taxon>Reichenbachiella</taxon>
    </lineage>
</organism>
<dbReference type="PANTHER" id="PTHR33747">
    <property type="entry name" value="UPF0225 PROTEIN SCO1677"/>
    <property type="match status" value="1"/>
</dbReference>
<dbReference type="SUPFAM" id="SSF54427">
    <property type="entry name" value="NTF2-like"/>
    <property type="match status" value="1"/>
</dbReference>